<keyword evidence="2" id="KW-1185">Reference proteome</keyword>
<evidence type="ECO:0000313" key="2">
    <source>
        <dbReference type="Proteomes" id="UP001207582"/>
    </source>
</evidence>
<organism evidence="1 2">
    <name type="scientific">Defluviimonas salinarum</name>
    <dbReference type="NCBI Taxonomy" id="2992147"/>
    <lineage>
        <taxon>Bacteria</taxon>
        <taxon>Pseudomonadati</taxon>
        <taxon>Pseudomonadota</taxon>
        <taxon>Alphaproteobacteria</taxon>
        <taxon>Rhodobacterales</taxon>
        <taxon>Paracoccaceae</taxon>
        <taxon>Albidovulum</taxon>
    </lineage>
</organism>
<accession>A0ABT3J5I6</accession>
<protein>
    <submittedName>
        <fullName evidence="1">DUF1653 domain-containing protein</fullName>
    </submittedName>
</protein>
<reference evidence="1 2" key="1">
    <citation type="submission" date="2022-10" db="EMBL/GenBank/DDBJ databases">
        <title>Defluviimonas sp. CAU 1641 isolated from mud.</title>
        <authorList>
            <person name="Kim W."/>
        </authorList>
    </citation>
    <scope>NUCLEOTIDE SEQUENCE [LARGE SCALE GENOMIC DNA]</scope>
    <source>
        <strain evidence="1 2">CAU 1641</strain>
    </source>
</reference>
<evidence type="ECO:0000313" key="1">
    <source>
        <dbReference type="EMBL" id="MCW3782921.1"/>
    </source>
</evidence>
<gene>
    <name evidence="1" type="ORF">OM960_15310</name>
</gene>
<sequence length="142" mass="15529">MKSDDAFLAALERGVAALELHRPIALELPEGGIVNVVVFALHADDLSVYLLHGDAGGRLGALSHRHELETAPRCGRAGETLPAWENGPRYRHRKGGEYRLLGSLALDRPAGRIMTALYRAEADGTLWLRDAAEFFDGRFSPI</sequence>
<comment type="caution">
    <text evidence="1">The sequence shown here is derived from an EMBL/GenBank/DDBJ whole genome shotgun (WGS) entry which is preliminary data.</text>
</comment>
<proteinExistence type="predicted"/>
<dbReference type="Proteomes" id="UP001207582">
    <property type="component" value="Unassembled WGS sequence"/>
</dbReference>
<dbReference type="EMBL" id="JAPDOG010000014">
    <property type="protein sequence ID" value="MCW3782921.1"/>
    <property type="molecule type" value="Genomic_DNA"/>
</dbReference>
<name>A0ABT3J5I6_9RHOB</name>
<dbReference type="RefSeq" id="WP_264772555.1">
    <property type="nucleotide sequence ID" value="NZ_JAPDOG010000014.1"/>
</dbReference>